<reference evidence="7 8" key="1">
    <citation type="submission" date="2020-08" db="EMBL/GenBank/DDBJ databases">
        <title>Sphingomonas sp. sand1-3 16S ribosomal RNA gene Genome sequencing and assembly.</title>
        <authorList>
            <person name="Kang M."/>
        </authorList>
    </citation>
    <scope>NUCLEOTIDE SEQUENCE [LARGE SCALE GENOMIC DNA]</scope>
    <source>
        <strain evidence="8">sand1-3</strain>
    </source>
</reference>
<evidence type="ECO:0000256" key="2">
    <source>
        <dbReference type="ARBA" id="ARBA00022692"/>
    </source>
</evidence>
<feature type="transmembrane region" description="Helical" evidence="5">
    <location>
        <begin position="72"/>
        <end position="92"/>
    </location>
</feature>
<dbReference type="KEGG" id="ssau:H8M03_03550"/>
<organism evidence="7 8">
    <name type="scientific">Sphingomonas sabuli</name>
    <dbReference type="NCBI Taxonomy" id="2764186"/>
    <lineage>
        <taxon>Bacteria</taxon>
        <taxon>Pseudomonadati</taxon>
        <taxon>Pseudomonadota</taxon>
        <taxon>Alphaproteobacteria</taxon>
        <taxon>Sphingomonadales</taxon>
        <taxon>Sphingomonadaceae</taxon>
        <taxon>Sphingomonas</taxon>
    </lineage>
</organism>
<feature type="transmembrane region" description="Helical" evidence="5">
    <location>
        <begin position="123"/>
        <end position="152"/>
    </location>
</feature>
<accession>A0A7G9L473</accession>
<evidence type="ECO:0000313" key="7">
    <source>
        <dbReference type="EMBL" id="QNM83422.1"/>
    </source>
</evidence>
<gene>
    <name evidence="7" type="ORF">H8M03_03550</name>
</gene>
<evidence type="ECO:0000256" key="4">
    <source>
        <dbReference type="ARBA" id="ARBA00023136"/>
    </source>
</evidence>
<dbReference type="AlphaFoldDB" id="A0A7G9L473"/>
<dbReference type="EMBL" id="CP060697">
    <property type="protein sequence ID" value="QNM83422.1"/>
    <property type="molecule type" value="Genomic_DNA"/>
</dbReference>
<feature type="transmembrane region" description="Helical" evidence="5">
    <location>
        <begin position="38"/>
        <end position="60"/>
    </location>
</feature>
<evidence type="ECO:0000256" key="1">
    <source>
        <dbReference type="ARBA" id="ARBA00004141"/>
    </source>
</evidence>
<feature type="transmembrane region" description="Helical" evidence="5">
    <location>
        <begin position="185"/>
        <end position="206"/>
    </location>
</feature>
<name>A0A7G9L473_9SPHN</name>
<sequence length="218" mass="23416">MTPMSGLILASIAFVGTHFAMSHPLRDPLVRRLGERGFQGLYSLVALILFGLMIWFYRAIGDQAPIWSLGQWAWIAGALLMWLAAILFAGSFSGNPAMVAGKKPVGPPRGALGITRHPMMWSFAIWAVVHAALSGTTKALVLDGAIAILALLGAAMQDRKKASLHGDNWHEWTARTAFVPFGRGVANPGAVAIVAGTFLFLLATWLHPAPVAPWLWIG</sequence>
<comment type="subcellular location">
    <subcellularLocation>
        <location evidence="1">Membrane</location>
        <topology evidence="1">Multi-pass membrane protein</topology>
    </subcellularLocation>
</comment>
<keyword evidence="4 5" id="KW-0472">Membrane</keyword>
<feature type="domain" description="NnrU" evidence="6">
    <location>
        <begin position="7"/>
        <end position="209"/>
    </location>
</feature>
<proteinExistence type="predicted"/>
<dbReference type="Gene3D" id="1.20.120.1630">
    <property type="match status" value="1"/>
</dbReference>
<keyword evidence="8" id="KW-1185">Reference proteome</keyword>
<dbReference type="Pfam" id="PF07298">
    <property type="entry name" value="NnrU"/>
    <property type="match status" value="1"/>
</dbReference>
<keyword evidence="3 5" id="KW-1133">Transmembrane helix</keyword>
<evidence type="ECO:0000313" key="8">
    <source>
        <dbReference type="Proteomes" id="UP000515861"/>
    </source>
</evidence>
<dbReference type="GO" id="GO:0016020">
    <property type="term" value="C:membrane"/>
    <property type="evidence" value="ECO:0007669"/>
    <property type="project" value="UniProtKB-SubCell"/>
</dbReference>
<evidence type="ECO:0000259" key="6">
    <source>
        <dbReference type="Pfam" id="PF07298"/>
    </source>
</evidence>
<dbReference type="Proteomes" id="UP000515861">
    <property type="component" value="Chromosome"/>
</dbReference>
<dbReference type="InterPro" id="IPR009915">
    <property type="entry name" value="NnrU_dom"/>
</dbReference>
<protein>
    <submittedName>
        <fullName evidence="7">MFS transporter</fullName>
    </submittedName>
</protein>
<evidence type="ECO:0000256" key="3">
    <source>
        <dbReference type="ARBA" id="ARBA00022989"/>
    </source>
</evidence>
<keyword evidence="2 5" id="KW-0812">Transmembrane</keyword>
<evidence type="ECO:0000256" key="5">
    <source>
        <dbReference type="SAM" id="Phobius"/>
    </source>
</evidence>